<dbReference type="Pfam" id="PF23561">
    <property type="entry name" value="zf-C2H2_15"/>
    <property type="match status" value="1"/>
</dbReference>
<dbReference type="Proteomes" id="UP000708208">
    <property type="component" value="Unassembled WGS sequence"/>
</dbReference>
<proteinExistence type="predicted"/>
<keyword evidence="12" id="KW-1185">Reference proteome</keyword>
<dbReference type="AlphaFoldDB" id="A0A8J2LGA1"/>
<evidence type="ECO:0000256" key="4">
    <source>
        <dbReference type="ARBA" id="ARBA00022771"/>
    </source>
</evidence>
<dbReference type="PROSITE" id="PS00028">
    <property type="entry name" value="ZINC_FINGER_C2H2_1"/>
    <property type="match status" value="3"/>
</dbReference>
<evidence type="ECO:0000313" key="12">
    <source>
        <dbReference type="Proteomes" id="UP000708208"/>
    </source>
</evidence>
<dbReference type="PANTHER" id="PTHR45993:SF6">
    <property type="entry name" value="C2H2-TYPE DOMAIN-CONTAINING PROTEIN"/>
    <property type="match status" value="1"/>
</dbReference>
<keyword evidence="6" id="KW-0805">Transcription regulation</keyword>
<keyword evidence="2" id="KW-0479">Metal-binding</keyword>
<feature type="domain" description="C2H2-type" evidence="10">
    <location>
        <begin position="152"/>
        <end position="178"/>
    </location>
</feature>
<keyword evidence="3" id="KW-0677">Repeat</keyword>
<gene>
    <name evidence="11" type="ORF">AFUS01_LOCUS32426</name>
</gene>
<evidence type="ECO:0000256" key="2">
    <source>
        <dbReference type="ARBA" id="ARBA00022723"/>
    </source>
</evidence>
<evidence type="ECO:0000256" key="8">
    <source>
        <dbReference type="ARBA" id="ARBA00023242"/>
    </source>
</evidence>
<dbReference type="GO" id="GO:0000978">
    <property type="term" value="F:RNA polymerase II cis-regulatory region sequence-specific DNA binding"/>
    <property type="evidence" value="ECO:0007669"/>
    <property type="project" value="TreeGrafter"/>
</dbReference>
<keyword evidence="5" id="KW-0862">Zinc</keyword>
<evidence type="ECO:0000259" key="10">
    <source>
        <dbReference type="PROSITE" id="PS50157"/>
    </source>
</evidence>
<keyword evidence="4 9" id="KW-0863">Zinc-finger</keyword>
<dbReference type="GO" id="GO:0005634">
    <property type="term" value="C:nucleus"/>
    <property type="evidence" value="ECO:0007669"/>
    <property type="project" value="UniProtKB-SubCell"/>
</dbReference>
<dbReference type="SMART" id="SM00355">
    <property type="entry name" value="ZnF_C2H2"/>
    <property type="match status" value="4"/>
</dbReference>
<sequence>MSSPPSSNPDKFAKCEFCSKVFAAKYRLAIHIRTHTGEKPFKCNKCSFACNQRGNLVTHLKTHLSGEILECVVSSCEFTASNEHTMKVHMNKCHSIKRTGGLKKSASTSELSKELSKGSEVVRASGETSELVRSPPLKPYKGPVLLPRVEGLTCVFCFKKFWDRFKLQEHLRVHTGER</sequence>
<dbReference type="PROSITE" id="PS50157">
    <property type="entry name" value="ZINC_FINGER_C2H2_2"/>
    <property type="match status" value="3"/>
</dbReference>
<dbReference type="GO" id="GO:0006357">
    <property type="term" value="P:regulation of transcription by RNA polymerase II"/>
    <property type="evidence" value="ECO:0007669"/>
    <property type="project" value="TreeGrafter"/>
</dbReference>
<name>A0A8J2LGA1_9HEXA</name>
<comment type="caution">
    <text evidence="11">The sequence shown here is derived from an EMBL/GenBank/DDBJ whole genome shotgun (WGS) entry which is preliminary data.</text>
</comment>
<dbReference type="GO" id="GO:0008270">
    <property type="term" value="F:zinc ion binding"/>
    <property type="evidence" value="ECO:0007669"/>
    <property type="project" value="UniProtKB-KW"/>
</dbReference>
<evidence type="ECO:0000256" key="6">
    <source>
        <dbReference type="ARBA" id="ARBA00023015"/>
    </source>
</evidence>
<dbReference type="InterPro" id="IPR051497">
    <property type="entry name" value="Dev/Hematopoietic_TF"/>
</dbReference>
<dbReference type="PANTHER" id="PTHR45993">
    <property type="entry name" value="B-CELL LYMPHOMA/LEUKEMIA 11"/>
    <property type="match status" value="1"/>
</dbReference>
<dbReference type="OrthoDB" id="6077919at2759"/>
<protein>
    <recommendedName>
        <fullName evidence="10">C2H2-type domain-containing protein</fullName>
    </recommendedName>
</protein>
<dbReference type="InterPro" id="IPR013087">
    <property type="entry name" value="Znf_C2H2_type"/>
</dbReference>
<reference evidence="11" key="1">
    <citation type="submission" date="2021-06" db="EMBL/GenBank/DDBJ databases">
        <authorList>
            <person name="Hodson N. C."/>
            <person name="Mongue J. A."/>
            <person name="Jaron S. K."/>
        </authorList>
    </citation>
    <scope>NUCLEOTIDE SEQUENCE</scope>
</reference>
<comment type="subcellular location">
    <subcellularLocation>
        <location evidence="1">Nucleus</location>
    </subcellularLocation>
</comment>
<evidence type="ECO:0000256" key="5">
    <source>
        <dbReference type="ARBA" id="ARBA00022833"/>
    </source>
</evidence>
<evidence type="ECO:0000256" key="9">
    <source>
        <dbReference type="PROSITE-ProRule" id="PRU00042"/>
    </source>
</evidence>
<evidence type="ECO:0000256" key="7">
    <source>
        <dbReference type="ARBA" id="ARBA00023163"/>
    </source>
</evidence>
<evidence type="ECO:0000256" key="3">
    <source>
        <dbReference type="ARBA" id="ARBA00022737"/>
    </source>
</evidence>
<evidence type="ECO:0000256" key="1">
    <source>
        <dbReference type="ARBA" id="ARBA00004123"/>
    </source>
</evidence>
<dbReference type="Pfam" id="PF00096">
    <property type="entry name" value="zf-C2H2"/>
    <property type="match status" value="1"/>
</dbReference>
<accession>A0A8J2LGA1</accession>
<feature type="non-terminal residue" evidence="11">
    <location>
        <position position="1"/>
    </location>
</feature>
<dbReference type="GO" id="GO:0003700">
    <property type="term" value="F:DNA-binding transcription factor activity"/>
    <property type="evidence" value="ECO:0007669"/>
    <property type="project" value="TreeGrafter"/>
</dbReference>
<dbReference type="FunFam" id="3.30.160.60:FF:000395">
    <property type="entry name" value="zinc finger protein 513"/>
    <property type="match status" value="1"/>
</dbReference>
<dbReference type="EMBL" id="CAJVCH010525426">
    <property type="protein sequence ID" value="CAG7822139.1"/>
    <property type="molecule type" value="Genomic_DNA"/>
</dbReference>
<organism evidence="11 12">
    <name type="scientific">Allacma fusca</name>
    <dbReference type="NCBI Taxonomy" id="39272"/>
    <lineage>
        <taxon>Eukaryota</taxon>
        <taxon>Metazoa</taxon>
        <taxon>Ecdysozoa</taxon>
        <taxon>Arthropoda</taxon>
        <taxon>Hexapoda</taxon>
        <taxon>Collembola</taxon>
        <taxon>Symphypleona</taxon>
        <taxon>Sminthuridae</taxon>
        <taxon>Allacma</taxon>
    </lineage>
</organism>
<keyword evidence="7" id="KW-0804">Transcription</keyword>
<dbReference type="InterPro" id="IPR056436">
    <property type="entry name" value="Znf-C2H2_ZIC1-5/GLI1-3-like"/>
</dbReference>
<feature type="domain" description="C2H2-type" evidence="10">
    <location>
        <begin position="13"/>
        <end position="40"/>
    </location>
</feature>
<feature type="domain" description="C2H2-type" evidence="10">
    <location>
        <begin position="41"/>
        <end position="68"/>
    </location>
</feature>
<keyword evidence="8" id="KW-0539">Nucleus</keyword>
<evidence type="ECO:0000313" key="11">
    <source>
        <dbReference type="EMBL" id="CAG7822139.1"/>
    </source>
</evidence>